<sequence length="609" mass="66471">MQIPPVHIAVMQPAGYIYSLAFIDHARYFRHQFRRLGAQVSIGKNRLREDAVNFVFGAHMGFPAEEAQRHACVFVNLEQLGEGGAAVSPDYLQLLSRSAVVDYDVDNTAAYAADPADVPIVPFLHAPYLQDAQPIPLAERPIDLLFFGSVNERRREFLRHAEASGATVACFDHPLFVEERDDYIRRAKAVINCHFYDTSRFEQARVFQCLSLGTPVISERTPRTRAPAAYDDAVFWLQDTPHTARFFREEFGTPGFFAEAERKLAGFRQHDPQDVYAQVLTFAVAYADTHFRLHPQQVWTPSELHVGSGDAYQLGWLNVSTQARTQPDLALDLGADALPLPLHVPTLLGGEVLLQAGQLSRVYISDLTTTEGSFDRLMGHALALLQTGGECVVDVPVAHGEPDWAVVCHEFWRLGWMDERFELQASGWLDSHRRPCAREQAEFARTVLRKMATTHHERTQARMMRADFGGLPDDLALVPAPVAQAPALPTQPRPEASTMPQAVPAPTTLRQKALQLMQDDDVAPAPVTAAAAAQPAAPAAASRPAVRPALTVPDIVRTSAAARSAAPSAAPAAAAPVVATAPAATPAAPAEAGAPARRRLDDVFASLLN</sequence>
<gene>
    <name evidence="1" type="ORF">MW290_10345</name>
</gene>
<keyword evidence="2" id="KW-1185">Reference proteome</keyword>
<proteinExistence type="predicted"/>
<evidence type="ECO:0000313" key="2">
    <source>
        <dbReference type="Proteomes" id="UP001056201"/>
    </source>
</evidence>
<evidence type="ECO:0008006" key="3">
    <source>
        <dbReference type="Google" id="ProtNLM"/>
    </source>
</evidence>
<dbReference type="Proteomes" id="UP001056201">
    <property type="component" value="Chromosome 1"/>
</dbReference>
<name>A0ABY4S3M8_AQUTE</name>
<dbReference type="RefSeq" id="WP_250194581.1">
    <property type="nucleotide sequence ID" value="NZ_CP097635.1"/>
</dbReference>
<organism evidence="1 2">
    <name type="scientific">Aquincola tertiaricarbonis</name>
    <dbReference type="NCBI Taxonomy" id="391953"/>
    <lineage>
        <taxon>Bacteria</taxon>
        <taxon>Pseudomonadati</taxon>
        <taxon>Pseudomonadota</taxon>
        <taxon>Betaproteobacteria</taxon>
        <taxon>Burkholderiales</taxon>
        <taxon>Sphaerotilaceae</taxon>
        <taxon>Aquincola</taxon>
    </lineage>
</organism>
<reference evidence="1" key="1">
    <citation type="submission" date="2022-05" db="EMBL/GenBank/DDBJ databases">
        <title>An RpoN-dependent PEP-CTERM gene is involved in floc formation of an Aquincola tertiaricarbonis strain.</title>
        <authorList>
            <person name="Qiu D."/>
            <person name="Xia M."/>
        </authorList>
    </citation>
    <scope>NUCLEOTIDE SEQUENCE</scope>
    <source>
        <strain evidence="1">RN12</strain>
    </source>
</reference>
<protein>
    <recommendedName>
        <fullName evidence="3">Glycosyltransferase</fullName>
    </recommendedName>
</protein>
<accession>A0ABY4S3M8</accession>
<dbReference type="EMBL" id="CP097635">
    <property type="protein sequence ID" value="URI06318.1"/>
    <property type="molecule type" value="Genomic_DNA"/>
</dbReference>
<evidence type="ECO:0000313" key="1">
    <source>
        <dbReference type="EMBL" id="URI06318.1"/>
    </source>
</evidence>